<proteinExistence type="inferred from homology"/>
<evidence type="ECO:0000256" key="5">
    <source>
        <dbReference type="ARBA" id="ARBA00022801"/>
    </source>
</evidence>
<dbReference type="GO" id="GO:0017061">
    <property type="term" value="F:S-methyl-5-thioadenosine phosphorylase activity"/>
    <property type="evidence" value="ECO:0007669"/>
    <property type="project" value="UniProtKB-EC"/>
</dbReference>
<dbReference type="InterPro" id="IPR003730">
    <property type="entry name" value="Cu_polyphenol_OxRdtase"/>
</dbReference>
<organism evidence="11 12">
    <name type="scientific">Candidatus Woesebacteria bacterium GW2011_GWB1_39_10</name>
    <dbReference type="NCBI Taxonomy" id="1618572"/>
    <lineage>
        <taxon>Bacteria</taxon>
        <taxon>Candidatus Woeseibacteriota</taxon>
    </lineage>
</organism>
<comment type="catalytic activity">
    <reaction evidence="7">
        <text>adenosine + H2O + H(+) = inosine + NH4(+)</text>
        <dbReference type="Rhea" id="RHEA:24408"/>
        <dbReference type="ChEBI" id="CHEBI:15377"/>
        <dbReference type="ChEBI" id="CHEBI:15378"/>
        <dbReference type="ChEBI" id="CHEBI:16335"/>
        <dbReference type="ChEBI" id="CHEBI:17596"/>
        <dbReference type="ChEBI" id="CHEBI:28938"/>
        <dbReference type="EC" id="3.5.4.4"/>
    </reaction>
    <physiologicalReaction direction="left-to-right" evidence="7">
        <dbReference type="Rhea" id="RHEA:24409"/>
    </physiologicalReaction>
</comment>
<dbReference type="InterPro" id="IPR038371">
    <property type="entry name" value="Cu_polyphenol_OxRdtase_sf"/>
</dbReference>
<dbReference type="GO" id="GO:0016787">
    <property type="term" value="F:hydrolase activity"/>
    <property type="evidence" value="ECO:0007669"/>
    <property type="project" value="UniProtKB-KW"/>
</dbReference>
<keyword evidence="4" id="KW-0479">Metal-binding</keyword>
<evidence type="ECO:0000256" key="1">
    <source>
        <dbReference type="ARBA" id="ARBA00000553"/>
    </source>
</evidence>
<protein>
    <recommendedName>
        <fullName evidence="10">Purine nucleoside phosphorylase</fullName>
    </recommendedName>
</protein>
<evidence type="ECO:0000313" key="11">
    <source>
        <dbReference type="EMBL" id="KKQ92422.1"/>
    </source>
</evidence>
<dbReference type="CDD" id="cd16833">
    <property type="entry name" value="YfiH"/>
    <property type="match status" value="1"/>
</dbReference>
<reference evidence="11 12" key="1">
    <citation type="journal article" date="2015" name="Nature">
        <title>rRNA introns, odd ribosomes, and small enigmatic genomes across a large radiation of phyla.</title>
        <authorList>
            <person name="Brown C.T."/>
            <person name="Hug L.A."/>
            <person name="Thomas B.C."/>
            <person name="Sharon I."/>
            <person name="Castelle C.J."/>
            <person name="Singh A."/>
            <person name="Wilkins M.J."/>
            <person name="Williams K.H."/>
            <person name="Banfield J.F."/>
        </authorList>
    </citation>
    <scope>NUCLEOTIDE SEQUENCE [LARGE SCALE GENOMIC DNA]</scope>
</reference>
<comment type="catalytic activity">
    <reaction evidence="8">
        <text>adenosine + phosphate = alpha-D-ribose 1-phosphate + adenine</text>
        <dbReference type="Rhea" id="RHEA:27642"/>
        <dbReference type="ChEBI" id="CHEBI:16335"/>
        <dbReference type="ChEBI" id="CHEBI:16708"/>
        <dbReference type="ChEBI" id="CHEBI:43474"/>
        <dbReference type="ChEBI" id="CHEBI:57720"/>
        <dbReference type="EC" id="2.4.2.1"/>
    </reaction>
    <physiologicalReaction direction="left-to-right" evidence="8">
        <dbReference type="Rhea" id="RHEA:27643"/>
    </physiologicalReaction>
</comment>
<sequence>MKDVILMQQIHGNNVVMVGKKDIGTTIPNCDAMITSDPGVTLGVRVADCLPIFVVDEKGRGIGLIHAGWRGLENEIIVKTIQKMENQWKMETGKLKIIIGPHICPEHYEVKEDVASKFSSYVKGVTLNSGRTFLDLSEVARQQLVSLGVKNEDITIDSKCTFDDPILPSFRRDKTTQRNLITLSI</sequence>
<evidence type="ECO:0000313" key="12">
    <source>
        <dbReference type="Proteomes" id="UP000034774"/>
    </source>
</evidence>
<comment type="catalytic activity">
    <reaction evidence="1">
        <text>inosine + phosphate = alpha-D-ribose 1-phosphate + hypoxanthine</text>
        <dbReference type="Rhea" id="RHEA:27646"/>
        <dbReference type="ChEBI" id="CHEBI:17368"/>
        <dbReference type="ChEBI" id="CHEBI:17596"/>
        <dbReference type="ChEBI" id="CHEBI:43474"/>
        <dbReference type="ChEBI" id="CHEBI:57720"/>
        <dbReference type="EC" id="2.4.2.1"/>
    </reaction>
    <physiologicalReaction direction="left-to-right" evidence="1">
        <dbReference type="Rhea" id="RHEA:27647"/>
    </physiologicalReaction>
</comment>
<gene>
    <name evidence="11" type="ORF">UT17_C0002G0085</name>
</gene>
<evidence type="ECO:0000256" key="3">
    <source>
        <dbReference type="ARBA" id="ARBA00022679"/>
    </source>
</evidence>
<dbReference type="STRING" id="1618572.UT17_C0002G0085"/>
<dbReference type="GO" id="GO:0005507">
    <property type="term" value="F:copper ion binding"/>
    <property type="evidence" value="ECO:0007669"/>
    <property type="project" value="TreeGrafter"/>
</dbReference>
<evidence type="ECO:0000256" key="9">
    <source>
        <dbReference type="ARBA" id="ARBA00049893"/>
    </source>
</evidence>
<comment type="catalytic activity">
    <reaction evidence="9">
        <text>S-methyl-5'-thioadenosine + phosphate = 5-(methylsulfanyl)-alpha-D-ribose 1-phosphate + adenine</text>
        <dbReference type="Rhea" id="RHEA:11852"/>
        <dbReference type="ChEBI" id="CHEBI:16708"/>
        <dbReference type="ChEBI" id="CHEBI:17509"/>
        <dbReference type="ChEBI" id="CHEBI:43474"/>
        <dbReference type="ChEBI" id="CHEBI:58533"/>
        <dbReference type="EC" id="2.4.2.28"/>
    </reaction>
    <physiologicalReaction direction="left-to-right" evidence="9">
        <dbReference type="Rhea" id="RHEA:11853"/>
    </physiologicalReaction>
</comment>
<evidence type="ECO:0000256" key="4">
    <source>
        <dbReference type="ARBA" id="ARBA00022723"/>
    </source>
</evidence>
<keyword evidence="3" id="KW-0808">Transferase</keyword>
<dbReference type="PANTHER" id="PTHR30616">
    <property type="entry name" value="UNCHARACTERIZED PROTEIN YFIH"/>
    <property type="match status" value="1"/>
</dbReference>
<dbReference type="EMBL" id="LBVU01000002">
    <property type="protein sequence ID" value="KKQ92422.1"/>
    <property type="molecule type" value="Genomic_DNA"/>
</dbReference>
<accession>A0A0G0LMZ7</accession>
<dbReference type="Gene3D" id="3.60.140.10">
    <property type="entry name" value="CNF1/YfiH-like putative cysteine hydrolases"/>
    <property type="match status" value="1"/>
</dbReference>
<evidence type="ECO:0000256" key="2">
    <source>
        <dbReference type="ARBA" id="ARBA00007353"/>
    </source>
</evidence>
<evidence type="ECO:0000256" key="10">
    <source>
        <dbReference type="RuleBase" id="RU361274"/>
    </source>
</evidence>
<evidence type="ECO:0000256" key="8">
    <source>
        <dbReference type="ARBA" id="ARBA00048968"/>
    </source>
</evidence>
<dbReference type="NCBIfam" id="TIGR00726">
    <property type="entry name" value="peptidoglycan editing factor PgeF"/>
    <property type="match status" value="1"/>
</dbReference>
<evidence type="ECO:0000256" key="7">
    <source>
        <dbReference type="ARBA" id="ARBA00047989"/>
    </source>
</evidence>
<keyword evidence="6" id="KW-0862">Zinc</keyword>
<name>A0A0G0LMZ7_9BACT</name>
<dbReference type="AlphaFoldDB" id="A0A0G0LMZ7"/>
<evidence type="ECO:0000256" key="6">
    <source>
        <dbReference type="ARBA" id="ARBA00022833"/>
    </source>
</evidence>
<comment type="similarity">
    <text evidence="2 10">Belongs to the purine nucleoside phosphorylase YfiH/LACC1 family.</text>
</comment>
<dbReference type="Pfam" id="PF02578">
    <property type="entry name" value="Cu-oxidase_4"/>
    <property type="match status" value="1"/>
</dbReference>
<dbReference type="InterPro" id="IPR011324">
    <property type="entry name" value="Cytotoxic_necrot_fac-like_cat"/>
</dbReference>
<keyword evidence="5" id="KW-0378">Hydrolase</keyword>
<dbReference type="SUPFAM" id="SSF64438">
    <property type="entry name" value="CNF1/YfiH-like putative cysteine hydrolases"/>
    <property type="match status" value="1"/>
</dbReference>
<dbReference type="PANTHER" id="PTHR30616:SF2">
    <property type="entry name" value="PURINE NUCLEOSIDE PHOSPHORYLASE LACC1"/>
    <property type="match status" value="1"/>
</dbReference>
<dbReference type="Proteomes" id="UP000034774">
    <property type="component" value="Unassembled WGS sequence"/>
</dbReference>
<comment type="caution">
    <text evidence="11">The sequence shown here is derived from an EMBL/GenBank/DDBJ whole genome shotgun (WGS) entry which is preliminary data.</text>
</comment>